<organism evidence="1 2">
    <name type="scientific">Streblomastix strix</name>
    <dbReference type="NCBI Taxonomy" id="222440"/>
    <lineage>
        <taxon>Eukaryota</taxon>
        <taxon>Metamonada</taxon>
        <taxon>Preaxostyla</taxon>
        <taxon>Oxymonadida</taxon>
        <taxon>Streblomastigidae</taxon>
        <taxon>Streblomastix</taxon>
    </lineage>
</organism>
<evidence type="ECO:0000313" key="2">
    <source>
        <dbReference type="Proteomes" id="UP000324800"/>
    </source>
</evidence>
<evidence type="ECO:0000313" key="1">
    <source>
        <dbReference type="EMBL" id="KAA6341210.1"/>
    </source>
</evidence>
<dbReference type="AlphaFoldDB" id="A0A5J4S7A4"/>
<sequence length="189" mass="21758">MEGFPLFIKVQEFRGRLENDTLKKFFLSDGIKVFDLWKDLTSEWSKNIQKLLNHCYKKFLKRAIEVAEEDGQYIEDTDDDDDESNNLLNDQEWYGKGDEDHFIDDGSPNQALQQGQSTADFLTGQNFDIDQDNFFTKNRQQQQNGGVRHLQLLNSDSLGIQLQANNQRQLTGVPATYLQPQAPKPPNKG</sequence>
<comment type="caution">
    <text evidence="1">The sequence shown here is derived from an EMBL/GenBank/DDBJ whole genome shotgun (WGS) entry which is preliminary data.</text>
</comment>
<accession>A0A5J4S7A4</accession>
<protein>
    <submittedName>
        <fullName evidence="1">Uncharacterized protein</fullName>
    </submittedName>
</protein>
<reference evidence="1 2" key="1">
    <citation type="submission" date="2019-03" db="EMBL/GenBank/DDBJ databases">
        <title>Single cell metagenomics reveals metabolic interactions within the superorganism composed of flagellate Streblomastix strix and complex community of Bacteroidetes bacteria on its surface.</title>
        <authorList>
            <person name="Treitli S.C."/>
            <person name="Kolisko M."/>
            <person name="Husnik F."/>
            <person name="Keeling P."/>
            <person name="Hampl V."/>
        </authorList>
    </citation>
    <scope>NUCLEOTIDE SEQUENCE [LARGE SCALE GENOMIC DNA]</scope>
    <source>
        <strain evidence="1">ST1C</strain>
    </source>
</reference>
<gene>
    <name evidence="1" type="ORF">EZS28_052473</name>
</gene>
<dbReference type="Proteomes" id="UP000324800">
    <property type="component" value="Unassembled WGS sequence"/>
</dbReference>
<proteinExistence type="predicted"/>
<dbReference type="EMBL" id="SNRW01040822">
    <property type="protein sequence ID" value="KAA6341210.1"/>
    <property type="molecule type" value="Genomic_DNA"/>
</dbReference>
<name>A0A5J4S7A4_9EUKA</name>
<feature type="non-terminal residue" evidence="1">
    <location>
        <position position="189"/>
    </location>
</feature>